<evidence type="ECO:0000256" key="1">
    <source>
        <dbReference type="SAM" id="Phobius"/>
    </source>
</evidence>
<accession>A0A5F2BDB4</accession>
<dbReference type="PANTHER" id="PTHR35791:SF1">
    <property type="entry name" value="UPF0754 MEMBRANE PROTEIN YHEB"/>
    <property type="match status" value="1"/>
</dbReference>
<keyword evidence="1" id="KW-1133">Transmembrane helix</keyword>
<evidence type="ECO:0000313" key="2">
    <source>
        <dbReference type="EMBL" id="TGM03558.1"/>
    </source>
</evidence>
<protein>
    <submittedName>
        <fullName evidence="2">DUF445 domain-containing protein</fullName>
    </submittedName>
</protein>
<dbReference type="EMBL" id="RQGN01000045">
    <property type="protein sequence ID" value="TGM03558.1"/>
    <property type="molecule type" value="Genomic_DNA"/>
</dbReference>
<dbReference type="OrthoDB" id="9787430at2"/>
<evidence type="ECO:0000313" key="3">
    <source>
        <dbReference type="Proteomes" id="UP000298429"/>
    </source>
</evidence>
<keyword evidence="1" id="KW-0472">Membrane</keyword>
<reference evidence="2 3" key="1">
    <citation type="journal article" date="2019" name="PLoS Negl. Trop. Dis.">
        <title>Revisiting the worldwide diversity of Leptospira species in the environment.</title>
        <authorList>
            <person name="Vincent A.T."/>
            <person name="Schiettekatte O."/>
            <person name="Bourhy P."/>
            <person name="Veyrier F.J."/>
            <person name="Picardeau M."/>
        </authorList>
    </citation>
    <scope>NUCLEOTIDE SEQUENCE [LARGE SCALE GENOMIC DNA]</scope>
    <source>
        <strain evidence="2 3">201702444</strain>
    </source>
</reference>
<proteinExistence type="predicted"/>
<gene>
    <name evidence="2" type="ORF">EHQ76_10000</name>
</gene>
<organism evidence="2 3">
    <name type="scientific">Leptospira barantonii</name>
    <dbReference type="NCBI Taxonomy" id="2023184"/>
    <lineage>
        <taxon>Bacteria</taxon>
        <taxon>Pseudomonadati</taxon>
        <taxon>Spirochaetota</taxon>
        <taxon>Spirochaetia</taxon>
        <taxon>Leptospirales</taxon>
        <taxon>Leptospiraceae</taxon>
        <taxon>Leptospira</taxon>
    </lineage>
</organism>
<dbReference type="PANTHER" id="PTHR35791">
    <property type="entry name" value="UPF0754 MEMBRANE PROTEIN YHEB"/>
    <property type="match status" value="1"/>
</dbReference>
<name>A0A5F2BDB4_9LEPT</name>
<sequence length="391" mass="45088">MPFTYAFVGWFTNWVALKMTFYPLKFYGIPPYLGWQGIIPRKAEKMAGKAVDIVTTYLIDVEEMFSKVDPTMIQENLRPEIQKTILETMKEVSDELNPLVWNLIPDLVKNSMMKEIERQAMDSIPTLFQDLRKDSKRIFDIKGLVIRNMTGDNVHLTVEMFQKVGAKEFRFIEVSGFYFGFALGLIQMGIWLIYPALWTLPVQGIIVGYLTNWLALFLIFRPLEPIGIGPFRFQGLFIKRQKEVSEEYSRMLATRILSSEKILEELFFGKASEEVFNLVVHAIERQMDTMASVIRPTLSLSFTSNQYNRMKERIIRKITENLKNFTTHIEDYVEKAIDLECTLSGKMMSLPPADFEDVLRTVFKEDELLLILVGAALGALVGLGQAFFMML</sequence>
<dbReference type="AlphaFoldDB" id="A0A5F2BDB4"/>
<dbReference type="Proteomes" id="UP000298429">
    <property type="component" value="Unassembled WGS sequence"/>
</dbReference>
<feature type="transmembrane region" description="Helical" evidence="1">
    <location>
        <begin position="368"/>
        <end position="388"/>
    </location>
</feature>
<keyword evidence="1" id="KW-0812">Transmembrane</keyword>
<comment type="caution">
    <text evidence="2">The sequence shown here is derived from an EMBL/GenBank/DDBJ whole genome shotgun (WGS) entry which is preliminary data.</text>
</comment>
<feature type="transmembrane region" description="Helical" evidence="1">
    <location>
        <begin position="200"/>
        <end position="220"/>
    </location>
</feature>
<feature type="transmembrane region" description="Helical" evidence="1">
    <location>
        <begin position="176"/>
        <end position="194"/>
    </location>
</feature>